<evidence type="ECO:0000313" key="2">
    <source>
        <dbReference type="EMBL" id="KAJ2922371.1"/>
    </source>
</evidence>
<feature type="non-terminal residue" evidence="2">
    <location>
        <position position="88"/>
    </location>
</feature>
<dbReference type="Proteomes" id="UP001140091">
    <property type="component" value="Unassembled WGS sequence"/>
</dbReference>
<organism evidence="2 3">
    <name type="scientific">Candolleomyces eurysporus</name>
    <dbReference type="NCBI Taxonomy" id="2828524"/>
    <lineage>
        <taxon>Eukaryota</taxon>
        <taxon>Fungi</taxon>
        <taxon>Dikarya</taxon>
        <taxon>Basidiomycota</taxon>
        <taxon>Agaricomycotina</taxon>
        <taxon>Agaricomycetes</taxon>
        <taxon>Agaricomycetidae</taxon>
        <taxon>Agaricales</taxon>
        <taxon>Agaricineae</taxon>
        <taxon>Psathyrellaceae</taxon>
        <taxon>Candolleomyces</taxon>
    </lineage>
</organism>
<dbReference type="PANTHER" id="PTHR43482:SF1">
    <property type="entry name" value="PROTEIN AST1-RELATED"/>
    <property type="match status" value="1"/>
</dbReference>
<dbReference type="Pfam" id="PF08240">
    <property type="entry name" value="ADH_N"/>
    <property type="match status" value="1"/>
</dbReference>
<comment type="caution">
    <text evidence="2">The sequence shown here is derived from an EMBL/GenBank/DDBJ whole genome shotgun (WGS) entry which is preliminary data.</text>
</comment>
<proteinExistence type="predicted"/>
<sequence length="88" mass="9416">MPITQQRALVLPQKGADFVLDTAIPVPKPGKEEVLVKIKSVALTPADAKLRKFGLIYGDYPGILGLDITGEVIDLGEGATRFNVGDRV</sequence>
<keyword evidence="3" id="KW-1185">Reference proteome</keyword>
<evidence type="ECO:0000313" key="3">
    <source>
        <dbReference type="Proteomes" id="UP001140091"/>
    </source>
</evidence>
<name>A0A9W8M9L0_9AGAR</name>
<accession>A0A9W8M9L0</accession>
<dbReference type="SUPFAM" id="SSF50129">
    <property type="entry name" value="GroES-like"/>
    <property type="match status" value="1"/>
</dbReference>
<dbReference type="InterPro" id="IPR011032">
    <property type="entry name" value="GroES-like_sf"/>
</dbReference>
<dbReference type="EMBL" id="JANBPK010001494">
    <property type="protein sequence ID" value="KAJ2922371.1"/>
    <property type="molecule type" value="Genomic_DNA"/>
</dbReference>
<dbReference type="Gene3D" id="3.90.180.10">
    <property type="entry name" value="Medium-chain alcohol dehydrogenases, catalytic domain"/>
    <property type="match status" value="1"/>
</dbReference>
<gene>
    <name evidence="2" type="ORF">H1R20_g14727</name>
</gene>
<protein>
    <recommendedName>
        <fullName evidence="1">Alcohol dehydrogenase-like N-terminal domain-containing protein</fullName>
    </recommendedName>
</protein>
<evidence type="ECO:0000259" key="1">
    <source>
        <dbReference type="Pfam" id="PF08240"/>
    </source>
</evidence>
<dbReference type="OrthoDB" id="3233595at2759"/>
<dbReference type="PANTHER" id="PTHR43482">
    <property type="entry name" value="PROTEIN AST1-RELATED"/>
    <property type="match status" value="1"/>
</dbReference>
<reference evidence="2" key="1">
    <citation type="submission" date="2022-06" db="EMBL/GenBank/DDBJ databases">
        <title>Genome Sequence of Candolleomyces eurysporus.</title>
        <authorList>
            <person name="Buettner E."/>
        </authorList>
    </citation>
    <scope>NUCLEOTIDE SEQUENCE</scope>
    <source>
        <strain evidence="2">VTCC 930004</strain>
    </source>
</reference>
<dbReference type="AlphaFoldDB" id="A0A9W8M9L0"/>
<dbReference type="InterPro" id="IPR013154">
    <property type="entry name" value="ADH-like_N"/>
</dbReference>
<feature type="domain" description="Alcohol dehydrogenase-like N-terminal" evidence="1">
    <location>
        <begin position="30"/>
        <end position="88"/>
    </location>
</feature>
<dbReference type="InterPro" id="IPR052585">
    <property type="entry name" value="Lipid_raft_assoc_Zn_ADH"/>
</dbReference>